<dbReference type="AlphaFoldDB" id="A0A6N7ZM41"/>
<organism evidence="3 4">
    <name type="scientific">Cellulosimicrobium composti</name>
    <dbReference type="NCBI Taxonomy" id="2672572"/>
    <lineage>
        <taxon>Bacteria</taxon>
        <taxon>Bacillati</taxon>
        <taxon>Actinomycetota</taxon>
        <taxon>Actinomycetes</taxon>
        <taxon>Micrococcales</taxon>
        <taxon>Promicromonosporaceae</taxon>
        <taxon>Cellulosimicrobium</taxon>
    </lineage>
</organism>
<evidence type="ECO:0000313" key="3">
    <source>
        <dbReference type="EMBL" id="MTG90585.1"/>
    </source>
</evidence>
<protein>
    <submittedName>
        <fullName evidence="3">Thiamine ABC transporter substrate-binding protein</fullName>
    </submittedName>
</protein>
<dbReference type="PANTHER" id="PTHR30006">
    <property type="entry name" value="THIAMINE-BINDING PERIPLASMIC PROTEIN-RELATED"/>
    <property type="match status" value="1"/>
</dbReference>
<dbReference type="GO" id="GO:0030975">
    <property type="term" value="F:thiamine binding"/>
    <property type="evidence" value="ECO:0007669"/>
    <property type="project" value="InterPro"/>
</dbReference>
<keyword evidence="1 2" id="KW-0732">Signal</keyword>
<dbReference type="Proteomes" id="UP000440668">
    <property type="component" value="Unassembled WGS sequence"/>
</dbReference>
<feature type="signal peptide" evidence="2">
    <location>
        <begin position="1"/>
        <end position="35"/>
    </location>
</feature>
<dbReference type="EMBL" id="WMKA01000054">
    <property type="protein sequence ID" value="MTG90585.1"/>
    <property type="molecule type" value="Genomic_DNA"/>
</dbReference>
<feature type="chain" id="PRO_5026751601" evidence="2">
    <location>
        <begin position="36"/>
        <end position="361"/>
    </location>
</feature>
<proteinExistence type="predicted"/>
<dbReference type="NCBIfam" id="TIGR01254">
    <property type="entry name" value="sfuA"/>
    <property type="match status" value="1"/>
</dbReference>
<accession>A0A6N7ZM41</accession>
<dbReference type="GO" id="GO:0030288">
    <property type="term" value="C:outer membrane-bounded periplasmic space"/>
    <property type="evidence" value="ECO:0007669"/>
    <property type="project" value="TreeGrafter"/>
</dbReference>
<dbReference type="SUPFAM" id="SSF53850">
    <property type="entry name" value="Periplasmic binding protein-like II"/>
    <property type="match status" value="1"/>
</dbReference>
<gene>
    <name evidence="3" type="ORF">GJV82_16815</name>
</gene>
<dbReference type="GO" id="GO:0015888">
    <property type="term" value="P:thiamine transport"/>
    <property type="evidence" value="ECO:0007669"/>
    <property type="project" value="InterPro"/>
</dbReference>
<dbReference type="RefSeq" id="WP_155100013.1">
    <property type="nucleotide sequence ID" value="NZ_WMKA01000054.1"/>
</dbReference>
<sequence>MQRTTTGTRRRTLATGAATTLALLALTACSGGDDAAGGDDASSGGTVTLVTHDSFAVSDEVLAAFEEESGLTVEQVAPGDGGALVNQLILTKDSPLGDVVFGIDNTFASRAIDEGVLDPYTPAGLSDSAASYAVGDGGELTAIDLGDVCVNVDHAWFDEAGVPEPVTLDDLTRPEYEDLLVVTNPATSSPGLAFLLATVGAFGEDGFEDYWADLRANGVKVVDGWSDAYYVDFSGSEGAGPRPLVLSYSTSPAFTLTEDGTASTTGALLDTCFRQVEYAGVLANAKNPEGAQQLLDFLVSEPFQADVPGQMYMYPADDSVALPDGWAEFAPLADEPFEVAPEDVSAHRDEWIKAWTATVVD</sequence>
<comment type="caution">
    <text evidence="3">The sequence shown here is derived from an EMBL/GenBank/DDBJ whole genome shotgun (WGS) entry which is preliminary data.</text>
</comment>
<dbReference type="PROSITE" id="PS51257">
    <property type="entry name" value="PROKAR_LIPOPROTEIN"/>
    <property type="match status" value="1"/>
</dbReference>
<dbReference type="PANTHER" id="PTHR30006:SF2">
    <property type="entry name" value="ABC TRANSPORTER SUBSTRATE-BINDING PROTEIN"/>
    <property type="match status" value="1"/>
</dbReference>
<dbReference type="Pfam" id="PF13343">
    <property type="entry name" value="SBP_bac_6"/>
    <property type="match status" value="1"/>
</dbReference>
<evidence type="ECO:0000313" key="4">
    <source>
        <dbReference type="Proteomes" id="UP000440668"/>
    </source>
</evidence>
<name>A0A6N7ZM41_9MICO</name>
<dbReference type="CDD" id="cd13545">
    <property type="entry name" value="PBP2_TbpA"/>
    <property type="match status" value="1"/>
</dbReference>
<dbReference type="Gene3D" id="3.40.190.10">
    <property type="entry name" value="Periplasmic binding protein-like II"/>
    <property type="match status" value="2"/>
</dbReference>
<dbReference type="GO" id="GO:0030976">
    <property type="term" value="F:thiamine pyrophosphate binding"/>
    <property type="evidence" value="ECO:0007669"/>
    <property type="project" value="TreeGrafter"/>
</dbReference>
<evidence type="ECO:0000256" key="2">
    <source>
        <dbReference type="SAM" id="SignalP"/>
    </source>
</evidence>
<dbReference type="InterPro" id="IPR005948">
    <property type="entry name" value="ThiB-like"/>
</dbReference>
<reference evidence="3 4" key="1">
    <citation type="submission" date="2019-11" db="EMBL/GenBank/DDBJ databases">
        <title>Cellulosimicrobium composti sp. nov. isolated from a compost.</title>
        <authorList>
            <person name="Yang Y."/>
        </authorList>
    </citation>
    <scope>NUCLEOTIDE SEQUENCE [LARGE SCALE GENOMIC DNA]</scope>
    <source>
        <strain evidence="3 4">BIT-GX5</strain>
    </source>
</reference>
<evidence type="ECO:0000256" key="1">
    <source>
        <dbReference type="ARBA" id="ARBA00022729"/>
    </source>
</evidence>